<protein>
    <recommendedName>
        <fullName evidence="6">Serine-threonine/tyrosine-protein kinase catalytic domain-containing protein</fullName>
    </recommendedName>
</protein>
<name>A0A6A6KNY7_HEVBR</name>
<proteinExistence type="inferred from homology"/>
<dbReference type="PROSITE" id="PS51375">
    <property type="entry name" value="PPR"/>
    <property type="match status" value="3"/>
</dbReference>
<dbReference type="PANTHER" id="PTHR47933">
    <property type="entry name" value="PENTATRICOPEPTIDE REPEAT-CONTAINING PROTEIN 1, MITOCHONDRIAL"/>
    <property type="match status" value="1"/>
</dbReference>
<comment type="similarity">
    <text evidence="1">Belongs to the PPR family. P subfamily.</text>
</comment>
<dbReference type="EMBL" id="JAAGAX010000015">
    <property type="protein sequence ID" value="KAF2290690.1"/>
    <property type="molecule type" value="Genomic_DNA"/>
</dbReference>
<keyword evidence="2" id="KW-0677">Repeat</keyword>
<evidence type="ECO:0008006" key="6">
    <source>
        <dbReference type="Google" id="ProtNLM"/>
    </source>
</evidence>
<gene>
    <name evidence="4" type="ORF">GH714_015013</name>
</gene>
<dbReference type="Gene3D" id="1.25.40.10">
    <property type="entry name" value="Tetratricopeptide repeat domain"/>
    <property type="match status" value="3"/>
</dbReference>
<evidence type="ECO:0000313" key="4">
    <source>
        <dbReference type="EMBL" id="KAF2290690.1"/>
    </source>
</evidence>
<dbReference type="Gene3D" id="1.10.510.10">
    <property type="entry name" value="Transferase(Phosphotransferase) domain 1"/>
    <property type="match status" value="1"/>
</dbReference>
<dbReference type="AlphaFoldDB" id="A0A6A6KNY7"/>
<dbReference type="Pfam" id="PF13041">
    <property type="entry name" value="PPR_2"/>
    <property type="match status" value="1"/>
</dbReference>
<feature type="repeat" description="PPR" evidence="3">
    <location>
        <begin position="400"/>
        <end position="431"/>
    </location>
</feature>
<evidence type="ECO:0000256" key="2">
    <source>
        <dbReference type="ARBA" id="ARBA00022737"/>
    </source>
</evidence>
<comment type="caution">
    <text evidence="4">The sequence shown here is derived from an EMBL/GenBank/DDBJ whole genome shotgun (WGS) entry which is preliminary data.</text>
</comment>
<dbReference type="Pfam" id="PF01535">
    <property type="entry name" value="PPR"/>
    <property type="match status" value="2"/>
</dbReference>
<accession>A0A6A6KNY7</accession>
<dbReference type="GO" id="GO:0003729">
    <property type="term" value="F:mRNA binding"/>
    <property type="evidence" value="ECO:0007669"/>
    <property type="project" value="TreeGrafter"/>
</dbReference>
<evidence type="ECO:0000256" key="1">
    <source>
        <dbReference type="ARBA" id="ARBA00007626"/>
    </source>
</evidence>
<dbReference type="InterPro" id="IPR011990">
    <property type="entry name" value="TPR-like_helical_dom_sf"/>
</dbReference>
<dbReference type="NCBIfam" id="TIGR00756">
    <property type="entry name" value="PPR"/>
    <property type="match status" value="4"/>
</dbReference>
<sequence length="431" mass="48356">MHLIRLFEKKAEENQLSDLVDNCSEDMQLHKAEVVSMMKVAAWCLQKDYAMRPSMSMVVKVLEGVAEVEPNLNYNISNPSFTTTSTQVTQLLPFVLSGPSPLLLIFIYFYEKLSTSMWLSSSRSVFNFNGKLLTPKPISILLLLFNSKSFSTSLAPLINNSSTTAAGDRDVDQRQYPDSFEVVDILYSLKKQPNQEHDVSTCAAIIRILSYWGLHGNLRSIFFDLFVASRNDNGASFDISCLLDTLSEGVVDDTKQHSSFLFKEYDALVMSYLSAGMFDEAIDALFQMGRLGFVPHIFTCNFLMNRLIQNGKVDMALAIYKQLKRMGLSLNDFAYATVIKAFCLKGSLEEAADVFNDIEEDGVTGICFTYIAYIGLCVNQKSDLGYQVLQAWKSANIPFDTYVYAVAIRGFCNEMKLDKAEGVLLDMEKEG</sequence>
<feature type="repeat" description="PPR" evidence="3">
    <location>
        <begin position="331"/>
        <end position="365"/>
    </location>
</feature>
<reference evidence="4 5" key="1">
    <citation type="journal article" date="2020" name="Mol. Plant">
        <title>The Chromosome-Based Rubber Tree Genome Provides New Insights into Spurge Genome Evolution and Rubber Biosynthesis.</title>
        <authorList>
            <person name="Liu J."/>
            <person name="Shi C."/>
            <person name="Shi C.C."/>
            <person name="Li W."/>
            <person name="Zhang Q.J."/>
            <person name="Zhang Y."/>
            <person name="Li K."/>
            <person name="Lu H.F."/>
            <person name="Shi C."/>
            <person name="Zhu S.T."/>
            <person name="Xiao Z.Y."/>
            <person name="Nan H."/>
            <person name="Yue Y."/>
            <person name="Zhu X.G."/>
            <person name="Wu Y."/>
            <person name="Hong X.N."/>
            <person name="Fan G.Y."/>
            <person name="Tong Y."/>
            <person name="Zhang D."/>
            <person name="Mao C.L."/>
            <person name="Liu Y.L."/>
            <person name="Hao S.J."/>
            <person name="Liu W.Q."/>
            <person name="Lv M.Q."/>
            <person name="Zhang H.B."/>
            <person name="Liu Y."/>
            <person name="Hu-Tang G.R."/>
            <person name="Wang J.P."/>
            <person name="Wang J.H."/>
            <person name="Sun Y.H."/>
            <person name="Ni S.B."/>
            <person name="Chen W.B."/>
            <person name="Zhang X.C."/>
            <person name="Jiao Y.N."/>
            <person name="Eichler E.E."/>
            <person name="Li G.H."/>
            <person name="Liu X."/>
            <person name="Gao L.Z."/>
        </authorList>
    </citation>
    <scope>NUCLEOTIDE SEQUENCE [LARGE SCALE GENOMIC DNA]</scope>
    <source>
        <strain evidence="5">cv. GT1</strain>
        <tissue evidence="4">Leaf</tissue>
    </source>
</reference>
<dbReference type="Proteomes" id="UP000467840">
    <property type="component" value="Chromosome 2"/>
</dbReference>
<dbReference type="PANTHER" id="PTHR47933:SF32">
    <property type="entry name" value="OS06G0152500 PROTEIN"/>
    <property type="match status" value="1"/>
</dbReference>
<evidence type="ECO:0000313" key="5">
    <source>
        <dbReference type="Proteomes" id="UP000467840"/>
    </source>
</evidence>
<evidence type="ECO:0000256" key="3">
    <source>
        <dbReference type="PROSITE-ProRule" id="PRU00708"/>
    </source>
</evidence>
<feature type="repeat" description="PPR" evidence="3">
    <location>
        <begin position="296"/>
        <end position="330"/>
    </location>
</feature>
<dbReference type="InterPro" id="IPR002885">
    <property type="entry name" value="PPR_rpt"/>
</dbReference>
<dbReference type="InterPro" id="IPR051240">
    <property type="entry name" value="Mito_RNA-Proc/Resp"/>
</dbReference>
<keyword evidence="5" id="KW-1185">Reference proteome</keyword>
<organism evidence="4 5">
    <name type="scientific">Hevea brasiliensis</name>
    <name type="common">Para rubber tree</name>
    <name type="synonym">Siphonia brasiliensis</name>
    <dbReference type="NCBI Taxonomy" id="3981"/>
    <lineage>
        <taxon>Eukaryota</taxon>
        <taxon>Viridiplantae</taxon>
        <taxon>Streptophyta</taxon>
        <taxon>Embryophyta</taxon>
        <taxon>Tracheophyta</taxon>
        <taxon>Spermatophyta</taxon>
        <taxon>Magnoliopsida</taxon>
        <taxon>eudicotyledons</taxon>
        <taxon>Gunneridae</taxon>
        <taxon>Pentapetalae</taxon>
        <taxon>rosids</taxon>
        <taxon>fabids</taxon>
        <taxon>Malpighiales</taxon>
        <taxon>Euphorbiaceae</taxon>
        <taxon>Crotonoideae</taxon>
        <taxon>Micrandreae</taxon>
        <taxon>Hevea</taxon>
    </lineage>
</organism>